<sequence>MSNKEQDSIGLQLDGREIYLRLAKESDLDDYYAFLQDTEMIQLTGSQKSFTREEIAAWINKIGHLNSDDRVDLLIFLKETNELLGEVVLNEIDKVNRSANIRIGIQGTRHRGKGYGTQAMLLMLQYGFNTLNLHRIDLGVYAFNPRAIHVYEKLGFKREGLQRDVLYMNGKFHNMITMSMLEDEFKAGDESQSE</sequence>
<dbReference type="EMBL" id="QXQB01000001">
    <property type="protein sequence ID" value="RJX40490.1"/>
    <property type="molecule type" value="Genomic_DNA"/>
</dbReference>
<dbReference type="PANTHER" id="PTHR43415:SF3">
    <property type="entry name" value="GNAT-FAMILY ACETYLTRANSFERASE"/>
    <property type="match status" value="1"/>
</dbReference>
<feature type="domain" description="N-acetyltransferase" evidence="1">
    <location>
        <begin position="18"/>
        <end position="183"/>
    </location>
</feature>
<dbReference type="InterPro" id="IPR000182">
    <property type="entry name" value="GNAT_dom"/>
</dbReference>
<keyword evidence="3" id="KW-1185">Reference proteome</keyword>
<dbReference type="Proteomes" id="UP000267798">
    <property type="component" value="Unassembled WGS sequence"/>
</dbReference>
<keyword evidence="2" id="KW-0808">Transferase</keyword>
<dbReference type="GO" id="GO:0016747">
    <property type="term" value="F:acyltransferase activity, transferring groups other than amino-acyl groups"/>
    <property type="evidence" value="ECO:0007669"/>
    <property type="project" value="InterPro"/>
</dbReference>
<dbReference type="Gene3D" id="3.40.630.30">
    <property type="match status" value="1"/>
</dbReference>
<dbReference type="PROSITE" id="PS51186">
    <property type="entry name" value="GNAT"/>
    <property type="match status" value="1"/>
</dbReference>
<name>A0A3A6PJH4_9BACL</name>
<dbReference type="Pfam" id="PF13302">
    <property type="entry name" value="Acetyltransf_3"/>
    <property type="match status" value="1"/>
</dbReference>
<evidence type="ECO:0000313" key="3">
    <source>
        <dbReference type="Proteomes" id="UP000267798"/>
    </source>
</evidence>
<evidence type="ECO:0000313" key="2">
    <source>
        <dbReference type="EMBL" id="RJX40490.1"/>
    </source>
</evidence>
<dbReference type="InterPro" id="IPR016181">
    <property type="entry name" value="Acyl_CoA_acyltransferase"/>
</dbReference>
<dbReference type="PANTHER" id="PTHR43415">
    <property type="entry name" value="SPERMIDINE N(1)-ACETYLTRANSFERASE"/>
    <property type="match status" value="1"/>
</dbReference>
<dbReference type="OrthoDB" id="9795206at2"/>
<protein>
    <submittedName>
        <fullName evidence="2">N-acetyltransferase</fullName>
    </submittedName>
</protein>
<comment type="caution">
    <text evidence="2">The sequence shown here is derived from an EMBL/GenBank/DDBJ whole genome shotgun (WGS) entry which is preliminary data.</text>
</comment>
<organism evidence="2 3">
    <name type="scientific">Paenibacillus pinisoli</name>
    <dbReference type="NCBI Taxonomy" id="1276110"/>
    <lineage>
        <taxon>Bacteria</taxon>
        <taxon>Bacillati</taxon>
        <taxon>Bacillota</taxon>
        <taxon>Bacilli</taxon>
        <taxon>Bacillales</taxon>
        <taxon>Paenibacillaceae</taxon>
        <taxon>Paenibacillus</taxon>
    </lineage>
</organism>
<evidence type="ECO:0000259" key="1">
    <source>
        <dbReference type="PROSITE" id="PS51186"/>
    </source>
</evidence>
<reference evidence="2 3" key="1">
    <citation type="submission" date="2018-09" db="EMBL/GenBank/DDBJ databases">
        <title>Paenibacillus aracenensis nov. sp. isolated from a cave in southern Spain.</title>
        <authorList>
            <person name="Jurado V."/>
            <person name="Gutierrez-Patricio S."/>
            <person name="Gonzalez-Pimentel J.L."/>
            <person name="Miller A.Z."/>
            <person name="Laiz L."/>
            <person name="Saiz-Jimenez C."/>
        </authorList>
    </citation>
    <scope>NUCLEOTIDE SEQUENCE [LARGE SCALE GENOMIC DNA]</scope>
    <source>
        <strain evidence="2 3">JCM 19203</strain>
    </source>
</reference>
<accession>A0A3A6PJH4</accession>
<dbReference type="RefSeq" id="WP_120106007.1">
    <property type="nucleotide sequence ID" value="NZ_QXQB01000001.1"/>
</dbReference>
<dbReference type="AlphaFoldDB" id="A0A3A6PJH4"/>
<dbReference type="SUPFAM" id="SSF55729">
    <property type="entry name" value="Acyl-CoA N-acyltransferases (Nat)"/>
    <property type="match status" value="1"/>
</dbReference>
<gene>
    <name evidence="2" type="ORF">D3P09_00230</name>
</gene>
<proteinExistence type="predicted"/>